<evidence type="ECO:0000313" key="2">
    <source>
        <dbReference type="EMBL" id="KAI7755450.1"/>
    </source>
</evidence>
<dbReference type="AlphaFoldDB" id="A0AAD5DCR3"/>
<proteinExistence type="predicted"/>
<evidence type="ECO:0000256" key="1">
    <source>
        <dbReference type="ARBA" id="ARBA00022821"/>
    </source>
</evidence>
<gene>
    <name evidence="2" type="ORF">M8C21_015915</name>
</gene>
<dbReference type="Gene3D" id="3.80.10.10">
    <property type="entry name" value="Ribonuclease Inhibitor"/>
    <property type="match status" value="2"/>
</dbReference>
<keyword evidence="1" id="KW-0611">Plant defense</keyword>
<name>A0AAD5DCR3_AMBAR</name>
<dbReference type="InterPro" id="IPR032675">
    <property type="entry name" value="LRR_dom_sf"/>
</dbReference>
<dbReference type="Proteomes" id="UP001206925">
    <property type="component" value="Unassembled WGS sequence"/>
</dbReference>
<organism evidence="2 3">
    <name type="scientific">Ambrosia artemisiifolia</name>
    <name type="common">Common ragweed</name>
    <dbReference type="NCBI Taxonomy" id="4212"/>
    <lineage>
        <taxon>Eukaryota</taxon>
        <taxon>Viridiplantae</taxon>
        <taxon>Streptophyta</taxon>
        <taxon>Embryophyta</taxon>
        <taxon>Tracheophyta</taxon>
        <taxon>Spermatophyta</taxon>
        <taxon>Magnoliopsida</taxon>
        <taxon>eudicotyledons</taxon>
        <taxon>Gunneridae</taxon>
        <taxon>Pentapetalae</taxon>
        <taxon>asterids</taxon>
        <taxon>campanulids</taxon>
        <taxon>Asterales</taxon>
        <taxon>Asteraceae</taxon>
        <taxon>Asteroideae</taxon>
        <taxon>Heliantheae alliance</taxon>
        <taxon>Heliantheae</taxon>
        <taxon>Ambrosia</taxon>
    </lineage>
</organism>
<dbReference type="PANTHER" id="PTHR36766:SF61">
    <property type="entry name" value="NB-ARC DOMAIN DISEASE RESISTANCE PROTEIN"/>
    <property type="match status" value="1"/>
</dbReference>
<sequence length="497" mass="55881">MDRVKVIDSEVTGSADVAFPSLKVLRIEDMLGWEEWSTKNEGLVAVFPCLEELHIKRCPKLIDVSLQALPLLKVASSITKLDVKSIKGLTYELWRCVIAYLREVEDLSIGSCHGIRYLWESEREASELLVKLKTLSLSNCSVQILEGGQNLKTLHIFGLYKLGGMIDNTSMPMLETLYIINWGYIRSISELNSYTNLTKLIILECPHILSLPDLQLSNLTTLSLRDCESLVSIIELSNLNLLEYLNIKRCPGIDVSIRGGCWPPKLSTLGIGGMKKPISEWGRGLNFPASLVDLWLYGQADVRNISELSHLFPSSLTTLLIIEFENLESLSMGLQHLSSLQHLEISYCPKANDLPETLLPSLLSLKIHRCPKLEERCNRRGLDYWPLISHIPCIQIDDETYNHDILKELLHDGIITGDGHKVAYGIISAACVPVWCGSNERLKKLSNNRSVARYLKRDLTNAQGQDDFRSNEHILKDLLGDGTFTVDRSNARIEKGC</sequence>
<protein>
    <submittedName>
        <fullName evidence="2">Uncharacterized protein</fullName>
    </submittedName>
</protein>
<comment type="caution">
    <text evidence="2">The sequence shown here is derived from an EMBL/GenBank/DDBJ whole genome shotgun (WGS) entry which is preliminary data.</text>
</comment>
<dbReference type="PANTHER" id="PTHR36766">
    <property type="entry name" value="PLANT BROAD-SPECTRUM MILDEW RESISTANCE PROTEIN RPW8"/>
    <property type="match status" value="1"/>
</dbReference>
<accession>A0AAD5DCR3</accession>
<keyword evidence="3" id="KW-1185">Reference proteome</keyword>
<reference evidence="2" key="1">
    <citation type="submission" date="2022-06" db="EMBL/GenBank/DDBJ databases">
        <title>Uncovering the hologenomic basis of an extraordinary plant invasion.</title>
        <authorList>
            <person name="Bieker V.C."/>
            <person name="Martin M.D."/>
            <person name="Gilbert T."/>
            <person name="Hodgins K."/>
            <person name="Battlay P."/>
            <person name="Petersen B."/>
            <person name="Wilson J."/>
        </authorList>
    </citation>
    <scope>NUCLEOTIDE SEQUENCE</scope>
    <source>
        <strain evidence="2">AA19_3_7</strain>
        <tissue evidence="2">Leaf</tissue>
    </source>
</reference>
<dbReference type="SUPFAM" id="SSF52058">
    <property type="entry name" value="L domain-like"/>
    <property type="match status" value="1"/>
</dbReference>
<dbReference type="EMBL" id="JAMZMK010001117">
    <property type="protein sequence ID" value="KAI7755450.1"/>
    <property type="molecule type" value="Genomic_DNA"/>
</dbReference>
<dbReference type="GO" id="GO:0006952">
    <property type="term" value="P:defense response"/>
    <property type="evidence" value="ECO:0007669"/>
    <property type="project" value="UniProtKB-KW"/>
</dbReference>
<evidence type="ECO:0000313" key="3">
    <source>
        <dbReference type="Proteomes" id="UP001206925"/>
    </source>
</evidence>